<dbReference type="EMBL" id="PYNF01000003">
    <property type="protein sequence ID" value="PSV00306.1"/>
    <property type="molecule type" value="Genomic_DNA"/>
</dbReference>
<name>A0A2T3KKW3_9GAMM</name>
<accession>A0A2T3KKW3</accession>
<evidence type="ECO:0000313" key="1">
    <source>
        <dbReference type="EMBL" id="PSV00306.1"/>
    </source>
</evidence>
<proteinExistence type="predicted"/>
<reference evidence="1 2" key="1">
    <citation type="submission" date="2018-01" db="EMBL/GenBank/DDBJ databases">
        <title>Whole genome sequencing of Histamine producing bacteria.</title>
        <authorList>
            <person name="Butler K."/>
        </authorList>
    </citation>
    <scope>NUCLEOTIDE SEQUENCE [LARGE SCALE GENOMIC DNA]</scope>
    <source>
        <strain evidence="1 2">FS-7.2</strain>
    </source>
</reference>
<organism evidence="1 2">
    <name type="scientific">Photobacterium kishitanii</name>
    <dbReference type="NCBI Taxonomy" id="318456"/>
    <lineage>
        <taxon>Bacteria</taxon>
        <taxon>Pseudomonadati</taxon>
        <taxon>Pseudomonadota</taxon>
        <taxon>Gammaproteobacteria</taxon>
        <taxon>Vibrionales</taxon>
        <taxon>Vibrionaceae</taxon>
        <taxon>Photobacterium</taxon>
    </lineage>
</organism>
<sequence length="167" mass="19183">MTTPANAIQLKIASLKIKESTFINPILLENSTVLSCFFNAEAYHSFNLGSVVYFISQFKTPQYIGDNGFYTICVLDGNVIHKSDVSLQAWEWLYLVHGEDRVNALEYFRFSFSTREEYITAKQLSEDILHWKIKAKDDPQHEGMDAYIRKSATPVTLLSDCTWVNRV</sequence>
<protein>
    <submittedName>
        <fullName evidence="1">Uncharacterized protein</fullName>
    </submittedName>
</protein>
<evidence type="ECO:0000313" key="2">
    <source>
        <dbReference type="Proteomes" id="UP000241426"/>
    </source>
</evidence>
<dbReference type="RefSeq" id="WP_107288936.1">
    <property type="nucleotide sequence ID" value="NZ_PYNF01000003.1"/>
</dbReference>
<dbReference type="AlphaFoldDB" id="A0A2T3KKW3"/>
<dbReference type="Proteomes" id="UP000241426">
    <property type="component" value="Unassembled WGS sequence"/>
</dbReference>
<gene>
    <name evidence="1" type="ORF">C9J27_04060</name>
</gene>
<comment type="caution">
    <text evidence="1">The sequence shown here is derived from an EMBL/GenBank/DDBJ whole genome shotgun (WGS) entry which is preliminary data.</text>
</comment>